<organism evidence="1 2">
    <name type="scientific">Bathymodiolus azoricus thioautotrophic gill symbiont</name>
    <dbReference type="NCBI Taxonomy" id="235205"/>
    <lineage>
        <taxon>Bacteria</taxon>
        <taxon>Pseudomonadati</taxon>
        <taxon>Pseudomonadota</taxon>
        <taxon>Gammaproteobacteria</taxon>
        <taxon>sulfur-oxidizing symbionts</taxon>
    </lineage>
</organism>
<sequence>MVLVSPSKTTLSPDKETSDFVSILAPCNLKSPSPEEILIAPPDLIVEATPVVATLDFVLSI</sequence>
<evidence type="ECO:0000313" key="1">
    <source>
        <dbReference type="EMBL" id="SEH67077.1"/>
    </source>
</evidence>
<evidence type="ECO:0000313" key="2">
    <source>
        <dbReference type="Proteomes" id="UP000198988"/>
    </source>
</evidence>
<dbReference type="AlphaFoldDB" id="A0A1H6JXA9"/>
<proteinExistence type="predicted"/>
<dbReference type="Proteomes" id="UP000198988">
    <property type="component" value="Unassembled WGS sequence"/>
</dbReference>
<dbReference type="EMBL" id="CDSC02000091">
    <property type="protein sequence ID" value="SEH67077.1"/>
    <property type="molecule type" value="Genomic_DNA"/>
</dbReference>
<accession>A0A1H6JXA9</accession>
<gene>
    <name evidence="1" type="ORF">BAZSYMA_ACONTIG03627_1</name>
</gene>
<reference evidence="2" key="1">
    <citation type="submission" date="2016-06" db="EMBL/GenBank/DDBJ databases">
        <authorList>
            <person name="Petersen J."/>
            <person name="Sayavedra L."/>
        </authorList>
    </citation>
    <scope>NUCLEOTIDE SEQUENCE [LARGE SCALE GENOMIC DNA]</scope>
    <source>
        <strain evidence="2">BazSymA</strain>
    </source>
</reference>
<name>A0A1H6JXA9_9GAMM</name>
<protein>
    <submittedName>
        <fullName evidence="1">Uncharacterized protein</fullName>
    </submittedName>
</protein>